<dbReference type="EnsemblPlants" id="KEH23370">
    <property type="protein sequence ID" value="KEH23370"/>
    <property type="gene ID" value="MTR_7g078005"/>
</dbReference>
<reference evidence="2" key="3">
    <citation type="submission" date="2015-04" db="UniProtKB">
        <authorList>
            <consortium name="EnsemblPlants"/>
        </authorList>
    </citation>
    <scope>IDENTIFICATION</scope>
    <source>
        <strain evidence="2">cv. Jemalong A17</strain>
    </source>
</reference>
<evidence type="ECO:0000313" key="1">
    <source>
        <dbReference type="EMBL" id="KEH23370.1"/>
    </source>
</evidence>
<protein>
    <submittedName>
        <fullName evidence="1 2">Uncharacterized protein</fullName>
    </submittedName>
</protein>
<evidence type="ECO:0000313" key="3">
    <source>
        <dbReference type="Proteomes" id="UP000002051"/>
    </source>
</evidence>
<name>A0A072UC17_MEDTR</name>
<dbReference type="HOGENOM" id="CLU_2999529_0_0_1"/>
<dbReference type="EMBL" id="CM001223">
    <property type="protein sequence ID" value="KEH23370.1"/>
    <property type="molecule type" value="Genomic_DNA"/>
</dbReference>
<organism evidence="1 3">
    <name type="scientific">Medicago truncatula</name>
    <name type="common">Barrel medic</name>
    <name type="synonym">Medicago tribuloides</name>
    <dbReference type="NCBI Taxonomy" id="3880"/>
    <lineage>
        <taxon>Eukaryota</taxon>
        <taxon>Viridiplantae</taxon>
        <taxon>Streptophyta</taxon>
        <taxon>Embryophyta</taxon>
        <taxon>Tracheophyta</taxon>
        <taxon>Spermatophyta</taxon>
        <taxon>Magnoliopsida</taxon>
        <taxon>eudicotyledons</taxon>
        <taxon>Gunneridae</taxon>
        <taxon>Pentapetalae</taxon>
        <taxon>rosids</taxon>
        <taxon>fabids</taxon>
        <taxon>Fabales</taxon>
        <taxon>Fabaceae</taxon>
        <taxon>Papilionoideae</taxon>
        <taxon>50 kb inversion clade</taxon>
        <taxon>NPAAA clade</taxon>
        <taxon>Hologalegina</taxon>
        <taxon>IRL clade</taxon>
        <taxon>Trifolieae</taxon>
        <taxon>Medicago</taxon>
    </lineage>
</organism>
<accession>A0A072UC17</accession>
<dbReference type="AlphaFoldDB" id="A0A072UC17"/>
<dbReference type="Proteomes" id="UP000002051">
    <property type="component" value="Unassembled WGS sequence"/>
</dbReference>
<reference evidence="1 3" key="1">
    <citation type="journal article" date="2011" name="Nature">
        <title>The Medicago genome provides insight into the evolution of rhizobial symbioses.</title>
        <authorList>
            <person name="Young N.D."/>
            <person name="Debelle F."/>
            <person name="Oldroyd G.E."/>
            <person name="Geurts R."/>
            <person name="Cannon S.B."/>
            <person name="Udvardi M.K."/>
            <person name="Benedito V.A."/>
            <person name="Mayer K.F."/>
            <person name="Gouzy J."/>
            <person name="Schoof H."/>
            <person name="Van de Peer Y."/>
            <person name="Proost S."/>
            <person name="Cook D.R."/>
            <person name="Meyers B.C."/>
            <person name="Spannagl M."/>
            <person name="Cheung F."/>
            <person name="De Mita S."/>
            <person name="Krishnakumar V."/>
            <person name="Gundlach H."/>
            <person name="Zhou S."/>
            <person name="Mudge J."/>
            <person name="Bharti A.K."/>
            <person name="Murray J.D."/>
            <person name="Naoumkina M.A."/>
            <person name="Rosen B."/>
            <person name="Silverstein K.A."/>
            <person name="Tang H."/>
            <person name="Rombauts S."/>
            <person name="Zhao P.X."/>
            <person name="Zhou P."/>
            <person name="Barbe V."/>
            <person name="Bardou P."/>
            <person name="Bechner M."/>
            <person name="Bellec A."/>
            <person name="Berger A."/>
            <person name="Berges H."/>
            <person name="Bidwell S."/>
            <person name="Bisseling T."/>
            <person name="Choisne N."/>
            <person name="Couloux A."/>
            <person name="Denny R."/>
            <person name="Deshpande S."/>
            <person name="Dai X."/>
            <person name="Doyle J.J."/>
            <person name="Dudez A.M."/>
            <person name="Farmer A.D."/>
            <person name="Fouteau S."/>
            <person name="Franken C."/>
            <person name="Gibelin C."/>
            <person name="Gish J."/>
            <person name="Goldstein S."/>
            <person name="Gonzalez A.J."/>
            <person name="Green P.J."/>
            <person name="Hallab A."/>
            <person name="Hartog M."/>
            <person name="Hua A."/>
            <person name="Humphray S.J."/>
            <person name="Jeong D.H."/>
            <person name="Jing Y."/>
            <person name="Jocker A."/>
            <person name="Kenton S.M."/>
            <person name="Kim D.J."/>
            <person name="Klee K."/>
            <person name="Lai H."/>
            <person name="Lang C."/>
            <person name="Lin S."/>
            <person name="Macmil S.L."/>
            <person name="Magdelenat G."/>
            <person name="Matthews L."/>
            <person name="McCorrison J."/>
            <person name="Monaghan E.L."/>
            <person name="Mun J.H."/>
            <person name="Najar F.Z."/>
            <person name="Nicholson C."/>
            <person name="Noirot C."/>
            <person name="O'Bleness M."/>
            <person name="Paule C.R."/>
            <person name="Poulain J."/>
            <person name="Prion F."/>
            <person name="Qin B."/>
            <person name="Qu C."/>
            <person name="Retzel E.F."/>
            <person name="Riddle C."/>
            <person name="Sallet E."/>
            <person name="Samain S."/>
            <person name="Samson N."/>
            <person name="Sanders I."/>
            <person name="Saurat O."/>
            <person name="Scarpelli C."/>
            <person name="Schiex T."/>
            <person name="Segurens B."/>
            <person name="Severin A.J."/>
            <person name="Sherrier D.J."/>
            <person name="Shi R."/>
            <person name="Sims S."/>
            <person name="Singer S.R."/>
            <person name="Sinharoy S."/>
            <person name="Sterck L."/>
            <person name="Viollet A."/>
            <person name="Wang B.B."/>
            <person name="Wang K."/>
            <person name="Wang M."/>
            <person name="Wang X."/>
            <person name="Warfsmann J."/>
            <person name="Weissenbach J."/>
            <person name="White D.D."/>
            <person name="White J.D."/>
            <person name="Wiley G.B."/>
            <person name="Wincker P."/>
            <person name="Xing Y."/>
            <person name="Yang L."/>
            <person name="Yao Z."/>
            <person name="Ying F."/>
            <person name="Zhai J."/>
            <person name="Zhou L."/>
            <person name="Zuber A."/>
            <person name="Denarie J."/>
            <person name="Dixon R.A."/>
            <person name="May G.D."/>
            <person name="Schwartz D.C."/>
            <person name="Rogers J."/>
            <person name="Quetier F."/>
            <person name="Town C.D."/>
            <person name="Roe B.A."/>
        </authorList>
    </citation>
    <scope>NUCLEOTIDE SEQUENCE [LARGE SCALE GENOMIC DNA]</scope>
    <source>
        <strain evidence="1">A17</strain>
        <strain evidence="2 3">cv. Jemalong A17</strain>
    </source>
</reference>
<reference evidence="1 3" key="2">
    <citation type="journal article" date="2014" name="BMC Genomics">
        <title>An improved genome release (version Mt4.0) for the model legume Medicago truncatula.</title>
        <authorList>
            <person name="Tang H."/>
            <person name="Krishnakumar V."/>
            <person name="Bidwell S."/>
            <person name="Rosen B."/>
            <person name="Chan A."/>
            <person name="Zhou S."/>
            <person name="Gentzbittel L."/>
            <person name="Childs K.L."/>
            <person name="Yandell M."/>
            <person name="Gundlach H."/>
            <person name="Mayer K.F."/>
            <person name="Schwartz D.C."/>
            <person name="Town C.D."/>
        </authorList>
    </citation>
    <scope>GENOME REANNOTATION</scope>
    <source>
        <strain evidence="1">A17</strain>
        <strain evidence="2 3">cv. Jemalong A17</strain>
    </source>
</reference>
<proteinExistence type="predicted"/>
<evidence type="ECO:0000313" key="2">
    <source>
        <dbReference type="EnsemblPlants" id="KEH23370"/>
    </source>
</evidence>
<gene>
    <name evidence="1" type="ordered locus">MTR_7g078005</name>
</gene>
<keyword evidence="3" id="KW-1185">Reference proteome</keyword>
<sequence length="57" mass="6349">MYCNKTTKSKNGIIASVQTSKCYVQNDTSFGGQARATTTLADATSYAEWVKKQLYYI</sequence>